<comment type="caution">
    <text evidence="1">The sequence shown here is derived from an EMBL/GenBank/DDBJ whole genome shotgun (WGS) entry which is preliminary data.</text>
</comment>
<name>A0A5J4RSY4_9ZZZZ</name>
<dbReference type="EMBL" id="SNRY01000824">
    <property type="protein sequence ID" value="KAA6336133.1"/>
    <property type="molecule type" value="Genomic_DNA"/>
</dbReference>
<protein>
    <recommendedName>
        <fullName evidence="2">Internalin-A</fullName>
    </recommendedName>
</protein>
<organism evidence="1">
    <name type="scientific">termite gut metagenome</name>
    <dbReference type="NCBI Taxonomy" id="433724"/>
    <lineage>
        <taxon>unclassified sequences</taxon>
        <taxon>metagenomes</taxon>
        <taxon>organismal metagenomes</taxon>
    </lineage>
</organism>
<reference evidence="1" key="1">
    <citation type="submission" date="2019-03" db="EMBL/GenBank/DDBJ databases">
        <title>Single cell metagenomics reveals metabolic interactions within the superorganism composed of flagellate Streblomastix strix and complex community of Bacteroidetes bacteria on its surface.</title>
        <authorList>
            <person name="Treitli S.C."/>
            <person name="Kolisko M."/>
            <person name="Husnik F."/>
            <person name="Keeling P."/>
            <person name="Hampl V."/>
        </authorList>
    </citation>
    <scope>NUCLEOTIDE SEQUENCE</scope>
    <source>
        <strain evidence="1">STM</strain>
    </source>
</reference>
<accession>A0A5J4RSY4</accession>
<gene>
    <name evidence="1" type="ORF">EZS27_015693</name>
</gene>
<evidence type="ECO:0008006" key="2">
    <source>
        <dbReference type="Google" id="ProtNLM"/>
    </source>
</evidence>
<sequence length="31" mass="3623">MNDLNTISLSRNDVTKVEFEDGLTNLFYLLF</sequence>
<dbReference type="AlphaFoldDB" id="A0A5J4RSY4"/>
<evidence type="ECO:0000313" key="1">
    <source>
        <dbReference type="EMBL" id="KAA6336133.1"/>
    </source>
</evidence>
<proteinExistence type="predicted"/>